<dbReference type="AlphaFoldDB" id="A0A0F9TB69"/>
<accession>A0A0F9TB69</accession>
<feature type="region of interest" description="Disordered" evidence="1">
    <location>
        <begin position="240"/>
        <end position="260"/>
    </location>
</feature>
<dbReference type="EMBL" id="LAZR01000367">
    <property type="protein sequence ID" value="KKN72207.1"/>
    <property type="molecule type" value="Genomic_DNA"/>
</dbReference>
<sequence length="260" mass="28483">MSARRITREFYDKLVEAYRENPSNHSNAATHALCDRRTARRGWEKGWSAGRNPLPWAGPISQLIAEEQTIARARVLDERKRAMEPIVDAELQTSYDREKAASQAIDARKQEAQMIRLVRAGVTNELASVARMLPGIQKWAQVAAEQLSETQPDNPAAAVKLMEGLARITDNLSGAADRCMAMERRLLGEPESIVGLRLPDMSMDDAVRHIEASQRTLARARSMGLLPAAEVVVDAELVDEDDGSDATDGALAADDVNAVA</sequence>
<name>A0A0F9TB69_9ZZZZ</name>
<gene>
    <name evidence="2" type="ORF">LCGC14_0413440</name>
</gene>
<protein>
    <submittedName>
        <fullName evidence="2">Uncharacterized protein</fullName>
    </submittedName>
</protein>
<organism evidence="2">
    <name type="scientific">marine sediment metagenome</name>
    <dbReference type="NCBI Taxonomy" id="412755"/>
    <lineage>
        <taxon>unclassified sequences</taxon>
        <taxon>metagenomes</taxon>
        <taxon>ecological metagenomes</taxon>
    </lineage>
</organism>
<reference evidence="2" key="1">
    <citation type="journal article" date="2015" name="Nature">
        <title>Complex archaea that bridge the gap between prokaryotes and eukaryotes.</title>
        <authorList>
            <person name="Spang A."/>
            <person name="Saw J.H."/>
            <person name="Jorgensen S.L."/>
            <person name="Zaremba-Niedzwiedzka K."/>
            <person name="Martijn J."/>
            <person name="Lind A.E."/>
            <person name="van Eijk R."/>
            <person name="Schleper C."/>
            <person name="Guy L."/>
            <person name="Ettema T.J."/>
        </authorList>
    </citation>
    <scope>NUCLEOTIDE SEQUENCE</scope>
</reference>
<proteinExistence type="predicted"/>
<comment type="caution">
    <text evidence="2">The sequence shown here is derived from an EMBL/GenBank/DDBJ whole genome shotgun (WGS) entry which is preliminary data.</text>
</comment>
<evidence type="ECO:0000313" key="2">
    <source>
        <dbReference type="EMBL" id="KKN72207.1"/>
    </source>
</evidence>
<evidence type="ECO:0000256" key="1">
    <source>
        <dbReference type="SAM" id="MobiDB-lite"/>
    </source>
</evidence>